<name>A0A1V8M5S7_9GAMM</name>
<evidence type="ECO:0000256" key="1">
    <source>
        <dbReference type="SAM" id="Phobius"/>
    </source>
</evidence>
<dbReference type="Proteomes" id="UP000191980">
    <property type="component" value="Unassembled WGS sequence"/>
</dbReference>
<protein>
    <submittedName>
        <fullName evidence="3">Antitermination protein NusG</fullName>
    </submittedName>
</protein>
<feature type="transmembrane region" description="Helical" evidence="1">
    <location>
        <begin position="62"/>
        <end position="80"/>
    </location>
</feature>
<feature type="transmembrane region" description="Helical" evidence="1">
    <location>
        <begin position="207"/>
        <end position="229"/>
    </location>
</feature>
<feature type="transmembrane region" description="Helical" evidence="1">
    <location>
        <begin position="87"/>
        <end position="107"/>
    </location>
</feature>
<accession>A0A1V8M5S7</accession>
<sequence length="232" mass="25271">MELITTSLGVEMLLRWGHFMAGITWIGLLYYFNFVQTEYFKEADATSKSDAIQKLVPKALWWFRWGAMFTLLTGLGIFAVRGGGMSMDIYVGALLGLFMFLNVWLIIWPNQKIVIASATQAAGGGVALPEAAGALATAGLASRTNTLFSIPMLFFMGASAHYPHSFSILAFLVAVVVIVALEFNGAYPAIKHIDVFKKLPEGGKMKLYASVNGVIYCGLGLTVILFLILDLL</sequence>
<evidence type="ECO:0000313" key="4">
    <source>
        <dbReference type="Proteomes" id="UP000191980"/>
    </source>
</evidence>
<reference evidence="3 4" key="1">
    <citation type="submission" date="2015-12" db="EMBL/GenBank/DDBJ databases">
        <authorList>
            <person name="Shamseldin A."/>
            <person name="Moawad H."/>
            <person name="Abd El-Rahim W.M."/>
            <person name="Sadowsky M.J."/>
        </authorList>
    </citation>
    <scope>NUCLEOTIDE SEQUENCE [LARGE SCALE GENOMIC DNA]</scope>
    <source>
        <strain evidence="3 4">WF1</strain>
    </source>
</reference>
<dbReference type="InterPro" id="IPR010389">
    <property type="entry name" value="Urate_ox_N"/>
</dbReference>
<feature type="transmembrane region" description="Helical" evidence="1">
    <location>
        <begin position="168"/>
        <end position="187"/>
    </location>
</feature>
<evidence type="ECO:0000313" key="3">
    <source>
        <dbReference type="EMBL" id="OQK16909.1"/>
    </source>
</evidence>
<keyword evidence="1" id="KW-1133">Transmembrane helix</keyword>
<dbReference type="RefSeq" id="WP_080521524.1">
    <property type="nucleotide sequence ID" value="NZ_LPUF01000001.1"/>
</dbReference>
<proteinExistence type="predicted"/>
<keyword evidence="4" id="KW-1185">Reference proteome</keyword>
<organism evidence="3 4">
    <name type="scientific">Methyloprofundus sedimenti</name>
    <dbReference type="NCBI Taxonomy" id="1420851"/>
    <lineage>
        <taxon>Bacteria</taxon>
        <taxon>Pseudomonadati</taxon>
        <taxon>Pseudomonadota</taxon>
        <taxon>Gammaproteobacteria</taxon>
        <taxon>Methylococcales</taxon>
        <taxon>Methylococcaceae</taxon>
        <taxon>Methyloprofundus</taxon>
    </lineage>
</organism>
<feature type="transmembrane region" description="Helical" evidence="1">
    <location>
        <begin position="12"/>
        <end position="32"/>
    </location>
</feature>
<keyword evidence="1" id="KW-0812">Transmembrane</keyword>
<keyword evidence="1" id="KW-0472">Membrane</keyword>
<dbReference type="OrthoDB" id="9787495at2"/>
<dbReference type="EMBL" id="LPUF01000001">
    <property type="protein sequence ID" value="OQK16909.1"/>
    <property type="molecule type" value="Genomic_DNA"/>
</dbReference>
<dbReference type="STRING" id="1420851.AU255_03120"/>
<feature type="domain" description="Urate oxidase N-terminal" evidence="2">
    <location>
        <begin position="89"/>
        <end position="180"/>
    </location>
</feature>
<evidence type="ECO:0000259" key="2">
    <source>
        <dbReference type="Pfam" id="PF06181"/>
    </source>
</evidence>
<dbReference type="AlphaFoldDB" id="A0A1V8M5S7"/>
<gene>
    <name evidence="3" type="ORF">AU255_03120</name>
</gene>
<dbReference type="PIRSF" id="PIRSF032086">
    <property type="entry name" value="UCP032086"/>
    <property type="match status" value="1"/>
</dbReference>
<dbReference type="InterPro" id="IPR016988">
    <property type="entry name" value="UCP032086"/>
</dbReference>
<dbReference type="Pfam" id="PF06181">
    <property type="entry name" value="Urate_ox_N"/>
    <property type="match status" value="1"/>
</dbReference>
<comment type="caution">
    <text evidence="3">The sequence shown here is derived from an EMBL/GenBank/DDBJ whole genome shotgun (WGS) entry which is preliminary data.</text>
</comment>